<dbReference type="Proteomes" id="UP000077927">
    <property type="component" value="Chromosome 1"/>
</dbReference>
<feature type="region of interest" description="Disordered" evidence="1">
    <location>
        <begin position="1"/>
        <end position="91"/>
    </location>
</feature>
<dbReference type="KEGG" id="rin:ACS15_2307"/>
<protein>
    <submittedName>
        <fullName evidence="2">Uncharacterized protein</fullName>
    </submittedName>
</protein>
<dbReference type="AlphaFoldDB" id="A0AAC9BF70"/>
<name>A0AAC9BF70_9RALS</name>
<feature type="compositionally biased region" description="Polar residues" evidence="1">
    <location>
        <begin position="1"/>
        <end position="20"/>
    </location>
</feature>
<dbReference type="EMBL" id="CP012605">
    <property type="protein sequence ID" value="ANH71629.1"/>
    <property type="molecule type" value="Genomic_DNA"/>
</dbReference>
<proteinExistence type="predicted"/>
<feature type="compositionally biased region" description="Low complexity" evidence="1">
    <location>
        <begin position="47"/>
        <end position="58"/>
    </location>
</feature>
<sequence length="418" mass="46117">MRGRTQSTRAHWPPGQSNACGGSHPALEAPVSRGWPSTRQPDGGGARAPSSARARGLSQAQRRPKPVSRSAATGRPLARAQRGAPRRQDMSYVQWRKCPAKRPVLRRGHGGSPRQRLRLPCSTSAVWEVEQGGTSSVSRYTKYRHPLWRYFVAARDGRIIAREREQKLLHSLSRFGFLRTRDCAALRAVWASGATGAPSLEAPVATASDIRMAQRTLRRLADARQVLRGQAPDGSVIFALSEAGARRLQHAGIAATTGKDLVRAFSSAHFRHRTIANEIAIRGLLDGYRVSTEREVSQGKCRCLGGVESIAGKKPDVLLRGYDGRVWWCEVERSRKNAKEYARLLKWLDAVAADVASTSGSKLLGNGLQWGKVIFVCTRAFRAKLTRDLLAKGWKKTALDALVMFSTELYKFEDIVFA</sequence>
<evidence type="ECO:0000313" key="2">
    <source>
        <dbReference type="EMBL" id="ANH71629.1"/>
    </source>
</evidence>
<accession>A0AAC9BF70</accession>
<evidence type="ECO:0000313" key="3">
    <source>
        <dbReference type="Proteomes" id="UP000077927"/>
    </source>
</evidence>
<evidence type="ECO:0000256" key="1">
    <source>
        <dbReference type="SAM" id="MobiDB-lite"/>
    </source>
</evidence>
<reference evidence="2 3" key="1">
    <citation type="submission" date="2015-09" db="EMBL/GenBank/DDBJ databases">
        <authorList>
            <person name="Xu Y."/>
            <person name="Nagy A."/>
            <person name="Liu N.T."/>
            <person name="Nou X."/>
        </authorList>
    </citation>
    <scope>NUCLEOTIDE SEQUENCE [LARGE SCALE GENOMIC DNA]</scope>
    <source>
        <strain evidence="2 3">FC1138</strain>
    </source>
</reference>
<gene>
    <name evidence="2" type="ORF">ACS15_2307</name>
</gene>
<organism evidence="2 3">
    <name type="scientific">Ralstonia insidiosa</name>
    <dbReference type="NCBI Taxonomy" id="190721"/>
    <lineage>
        <taxon>Bacteria</taxon>
        <taxon>Pseudomonadati</taxon>
        <taxon>Pseudomonadota</taxon>
        <taxon>Betaproteobacteria</taxon>
        <taxon>Burkholderiales</taxon>
        <taxon>Burkholderiaceae</taxon>
        <taxon>Ralstonia</taxon>
    </lineage>
</organism>